<protein>
    <submittedName>
        <fullName evidence="2">TIGR02646 family protein</fullName>
    </submittedName>
</protein>
<dbReference type="RefSeq" id="WP_187763033.1">
    <property type="nucleotide sequence ID" value="NZ_CP061038.1"/>
</dbReference>
<name>A0A7H0LM40_9SPHN</name>
<proteinExistence type="predicted"/>
<sequence length="222" mass="25055">MAKGPAPAILAQNGAQWRADLLAILGRGDKPSEAIKGRYRHKDIKAAIIEETHGKCAYCESKVRHITHGDIEHIVPKSKVPAKAYDWPNLTLACDVCNENKGDHYSNDPALSQDNLIDPYVDDPHDHFLFMREVVAARPDSLRAKATEVIIKLNRGELMERRRERMQFLEGLVCAYVGAADAFKPMLLKDLEENHLKESDEYYTTSKTYIDVMREKGILPVA</sequence>
<dbReference type="InterPro" id="IPR002711">
    <property type="entry name" value="HNH"/>
</dbReference>
<dbReference type="InterPro" id="IPR003615">
    <property type="entry name" value="HNH_nuc"/>
</dbReference>
<evidence type="ECO:0000313" key="3">
    <source>
        <dbReference type="Proteomes" id="UP000516148"/>
    </source>
</evidence>
<dbReference type="Pfam" id="PF01844">
    <property type="entry name" value="HNH"/>
    <property type="match status" value="1"/>
</dbReference>
<dbReference type="AlphaFoldDB" id="A0A7H0LM40"/>
<dbReference type="NCBIfam" id="TIGR02646">
    <property type="entry name" value="retron system putative HNH endonuclease"/>
    <property type="match status" value="1"/>
</dbReference>
<accession>A0A7H0LM40</accession>
<dbReference type="Gene3D" id="1.10.30.50">
    <property type="match status" value="1"/>
</dbReference>
<dbReference type="GO" id="GO:0003676">
    <property type="term" value="F:nucleic acid binding"/>
    <property type="evidence" value="ECO:0007669"/>
    <property type="project" value="InterPro"/>
</dbReference>
<dbReference type="CDD" id="cd00085">
    <property type="entry name" value="HNHc"/>
    <property type="match status" value="1"/>
</dbReference>
<reference evidence="2 3" key="1">
    <citation type="submission" date="2020-09" db="EMBL/GenBank/DDBJ databases">
        <title>Sphingomonas sp., a new species isolated from pork steak.</title>
        <authorList>
            <person name="Heidler von Heilborn D."/>
        </authorList>
    </citation>
    <scope>NUCLEOTIDE SEQUENCE [LARGE SCALE GENOMIC DNA]</scope>
    <source>
        <strain evidence="3">S8-3T</strain>
    </source>
</reference>
<organism evidence="2 3">
    <name type="scientific">Sphingomonas alpina</name>
    <dbReference type="NCBI Taxonomy" id="653931"/>
    <lineage>
        <taxon>Bacteria</taxon>
        <taxon>Pseudomonadati</taxon>
        <taxon>Pseudomonadota</taxon>
        <taxon>Alphaproteobacteria</taxon>
        <taxon>Sphingomonadales</taxon>
        <taxon>Sphingomonadaceae</taxon>
        <taxon>Sphingomonas</taxon>
    </lineage>
</organism>
<dbReference type="Proteomes" id="UP000516148">
    <property type="component" value="Chromosome"/>
</dbReference>
<dbReference type="EMBL" id="CP061038">
    <property type="protein sequence ID" value="QNQ10743.1"/>
    <property type="molecule type" value="Genomic_DNA"/>
</dbReference>
<evidence type="ECO:0000313" key="2">
    <source>
        <dbReference type="EMBL" id="QNQ10743.1"/>
    </source>
</evidence>
<feature type="domain" description="HNH" evidence="1">
    <location>
        <begin position="56"/>
        <end position="103"/>
    </location>
</feature>
<dbReference type="GO" id="GO:0008270">
    <property type="term" value="F:zinc ion binding"/>
    <property type="evidence" value="ECO:0007669"/>
    <property type="project" value="InterPro"/>
</dbReference>
<dbReference type="KEGG" id="spap:H3Z74_05990"/>
<keyword evidence="3" id="KW-1185">Reference proteome</keyword>
<evidence type="ECO:0000259" key="1">
    <source>
        <dbReference type="Pfam" id="PF01844"/>
    </source>
</evidence>
<dbReference type="GO" id="GO:0004519">
    <property type="term" value="F:endonuclease activity"/>
    <property type="evidence" value="ECO:0007669"/>
    <property type="project" value="InterPro"/>
</dbReference>
<dbReference type="InterPro" id="IPR013467">
    <property type="entry name" value="HNH78-like"/>
</dbReference>
<gene>
    <name evidence="2" type="ORF">H3Z74_05990</name>
</gene>